<dbReference type="Proteomes" id="UP001195914">
    <property type="component" value="Unassembled WGS sequence"/>
</dbReference>
<accession>A0AAD9G6I7</accession>
<proteinExistence type="predicted"/>
<dbReference type="EMBL" id="JAHBMH010000073">
    <property type="protein sequence ID" value="KAK1932743.1"/>
    <property type="molecule type" value="Genomic_DNA"/>
</dbReference>
<gene>
    <name evidence="2" type="ORF">X943_000604</name>
</gene>
<organism evidence="2 3">
    <name type="scientific">Babesia divergens</name>
    <dbReference type="NCBI Taxonomy" id="32595"/>
    <lineage>
        <taxon>Eukaryota</taxon>
        <taxon>Sar</taxon>
        <taxon>Alveolata</taxon>
        <taxon>Apicomplexa</taxon>
        <taxon>Aconoidasida</taxon>
        <taxon>Piroplasmida</taxon>
        <taxon>Babesiidae</taxon>
        <taxon>Babesia</taxon>
    </lineage>
</organism>
<reference evidence="2" key="1">
    <citation type="journal article" date="2014" name="Nucleic Acids Res.">
        <title>The evolutionary dynamics of variant antigen genes in Babesia reveal a history of genomic innovation underlying host-parasite interaction.</title>
        <authorList>
            <person name="Jackson A.P."/>
            <person name="Otto T.D."/>
            <person name="Darby A."/>
            <person name="Ramaprasad A."/>
            <person name="Xia D."/>
            <person name="Echaide I.E."/>
            <person name="Farber M."/>
            <person name="Gahlot S."/>
            <person name="Gamble J."/>
            <person name="Gupta D."/>
            <person name="Gupta Y."/>
            <person name="Jackson L."/>
            <person name="Malandrin L."/>
            <person name="Malas T.B."/>
            <person name="Moussa E."/>
            <person name="Nair M."/>
            <person name="Reid A.J."/>
            <person name="Sanders M."/>
            <person name="Sharma J."/>
            <person name="Tracey A."/>
            <person name="Quail M.A."/>
            <person name="Weir W."/>
            <person name="Wastling J.M."/>
            <person name="Hall N."/>
            <person name="Willadsen P."/>
            <person name="Lingelbach K."/>
            <person name="Shiels B."/>
            <person name="Tait A."/>
            <person name="Berriman M."/>
            <person name="Allred D.R."/>
            <person name="Pain A."/>
        </authorList>
    </citation>
    <scope>NUCLEOTIDE SEQUENCE</scope>
    <source>
        <strain evidence="2">1802A</strain>
    </source>
</reference>
<comment type="caution">
    <text evidence="2">The sequence shown here is derived from an EMBL/GenBank/DDBJ whole genome shotgun (WGS) entry which is preliminary data.</text>
</comment>
<reference evidence="2" key="2">
    <citation type="submission" date="2021-05" db="EMBL/GenBank/DDBJ databases">
        <authorList>
            <person name="Pain A."/>
        </authorList>
    </citation>
    <scope>NUCLEOTIDE SEQUENCE</scope>
    <source>
        <strain evidence="2">1802A</strain>
    </source>
</reference>
<evidence type="ECO:0000313" key="3">
    <source>
        <dbReference type="Proteomes" id="UP001195914"/>
    </source>
</evidence>
<protein>
    <submittedName>
        <fullName evidence="2">Membrane protein</fullName>
    </submittedName>
</protein>
<dbReference type="AlphaFoldDB" id="A0AAD9G6I7"/>
<sequence length="390" mass="42435">MNTSLFPKSLYTTRLMILGLAYFGYRLIDTTECMVVEDCSNADAANSSQPVSPPRKTHSNIVPADAFDEPFTSEDLAKAELDESVETNRLGFFDRLFGAEPSGAVVMATSIEPGGFSDANVLHMLEDIIWLLIRDDKIALRLTTLIKNRFCESDTNVGDNSAPSITAVESLNKDVPPVTIPPSEQIERIAHAEKPSSNLRKSGVQETEAALSPTATDGTKPATEGDTCNSRSFTTVSPGRFYRFISRLGTPISAVAYVYTRSVVGYLIKTNTAQFVFNGIVSFLVRFLYGANGNTGEVKGPMSVIVPDESCFQEKLSRLNTFYLNNTDLYLRTIGGYIFYGALPDSLDIVHATPPFETVTCVSTSKYVVTSPGTNAPSYVSSIITSLLIV</sequence>
<name>A0AAD9G6I7_BABDI</name>
<feature type="region of interest" description="Disordered" evidence="1">
    <location>
        <begin position="190"/>
        <end position="231"/>
    </location>
</feature>
<evidence type="ECO:0000313" key="2">
    <source>
        <dbReference type="EMBL" id="KAK1932743.1"/>
    </source>
</evidence>
<keyword evidence="3" id="KW-1185">Reference proteome</keyword>
<evidence type="ECO:0000256" key="1">
    <source>
        <dbReference type="SAM" id="MobiDB-lite"/>
    </source>
</evidence>